<evidence type="ECO:0000313" key="2">
    <source>
        <dbReference type="Proteomes" id="UP000435648"/>
    </source>
</evidence>
<reference evidence="1 2" key="1">
    <citation type="submission" date="2019-12" db="EMBL/GenBank/DDBJ databases">
        <title>The genome of Stappia indica PHM037.</title>
        <authorList>
            <person name="Kacar D."/>
            <person name="Galan B."/>
            <person name="Canedo L."/>
            <person name="Rodriguez P."/>
            <person name="de la Calle F."/>
            <person name="Garcia J.L."/>
        </authorList>
    </citation>
    <scope>NUCLEOTIDE SEQUENCE [LARGE SCALE GENOMIC DNA]</scope>
    <source>
        <strain evidence="1 2">PHM037</strain>
    </source>
</reference>
<protein>
    <submittedName>
        <fullName evidence="1">Uncharacterized protein</fullName>
    </submittedName>
</protein>
<accession>A0A857C871</accession>
<proteinExistence type="predicted"/>
<dbReference type="RefSeq" id="WP_158194033.1">
    <property type="nucleotide sequence ID" value="NZ_CP046908.1"/>
</dbReference>
<dbReference type="Proteomes" id="UP000435648">
    <property type="component" value="Chromosome"/>
</dbReference>
<organism evidence="1 2">
    <name type="scientific">Stappia indica</name>
    <dbReference type="NCBI Taxonomy" id="538381"/>
    <lineage>
        <taxon>Bacteria</taxon>
        <taxon>Pseudomonadati</taxon>
        <taxon>Pseudomonadota</taxon>
        <taxon>Alphaproteobacteria</taxon>
        <taxon>Hyphomicrobiales</taxon>
        <taxon>Stappiaceae</taxon>
        <taxon>Stappia</taxon>
    </lineage>
</organism>
<dbReference type="KEGG" id="siw:GH266_11520"/>
<evidence type="ECO:0000313" key="1">
    <source>
        <dbReference type="EMBL" id="QGZ35079.1"/>
    </source>
</evidence>
<dbReference type="AlphaFoldDB" id="A0A857C871"/>
<name>A0A857C871_9HYPH</name>
<sequence>MGADGGHPSEPCIWLVQGSTALENMRGWRSRETLENDGRTPEPILKAMRQTGVGWFLPRESFPTDNYPLPNSHPSAHEQPVPQIFSNGFIFLAGESAEVVRSFDMGKGALYPARLWHPDGKTLMPGEFFYLSQGNKKDALLLEKSVNLRQQPGTGRWHVSMARPQKPLAVFSEAALEGPDLWWDECIASDFFISDRLKRALDSRGLSEDWHLTRCPVVFD</sequence>
<dbReference type="OrthoDB" id="7675848at2"/>
<dbReference type="EMBL" id="CP046908">
    <property type="protein sequence ID" value="QGZ35079.1"/>
    <property type="molecule type" value="Genomic_DNA"/>
</dbReference>
<gene>
    <name evidence="1" type="ORF">GH266_11520</name>
</gene>